<dbReference type="InterPro" id="IPR051694">
    <property type="entry name" value="Immunoregulatory_rcpt-like"/>
</dbReference>
<evidence type="ECO:0000256" key="2">
    <source>
        <dbReference type="ARBA" id="ARBA00022692"/>
    </source>
</evidence>
<dbReference type="PANTHER" id="PTHR15549:SF27">
    <property type="entry name" value="CHITIN-BINDING TYPE-1 DOMAIN-CONTAINING PROTEIN"/>
    <property type="match status" value="1"/>
</dbReference>
<feature type="region of interest" description="Disordered" evidence="5">
    <location>
        <begin position="115"/>
        <end position="176"/>
    </location>
</feature>
<accession>A0A553HQH5</accession>
<dbReference type="GO" id="GO:0071944">
    <property type="term" value="C:cell periphery"/>
    <property type="evidence" value="ECO:0007669"/>
    <property type="project" value="UniProtKB-ARBA"/>
</dbReference>
<comment type="caution">
    <text evidence="7">The sequence shown here is derived from an EMBL/GenBank/DDBJ whole genome shotgun (WGS) entry which is preliminary data.</text>
</comment>
<reference evidence="8" key="1">
    <citation type="submission" date="2019-06" db="EMBL/GenBank/DDBJ databases">
        <title>Draft genome sequence of the griseofulvin-producing fungus Xylaria cubensis strain G536.</title>
        <authorList>
            <person name="Mead M.E."/>
            <person name="Raja H.A."/>
            <person name="Steenwyk J.L."/>
            <person name="Knowles S.L."/>
            <person name="Oberlies N.H."/>
            <person name="Rokas A."/>
        </authorList>
    </citation>
    <scope>NUCLEOTIDE SEQUENCE [LARGE SCALE GENOMIC DNA]</scope>
    <source>
        <strain evidence="8">G536</strain>
    </source>
</reference>
<evidence type="ECO:0000256" key="1">
    <source>
        <dbReference type="ARBA" id="ARBA00004167"/>
    </source>
</evidence>
<dbReference type="OrthoDB" id="4779287at2759"/>
<feature type="region of interest" description="Disordered" evidence="5">
    <location>
        <begin position="47"/>
        <end position="80"/>
    </location>
</feature>
<dbReference type="GO" id="GO:0016020">
    <property type="term" value="C:membrane"/>
    <property type="evidence" value="ECO:0007669"/>
    <property type="project" value="UniProtKB-SubCell"/>
</dbReference>
<evidence type="ECO:0000256" key="3">
    <source>
        <dbReference type="ARBA" id="ARBA00022989"/>
    </source>
</evidence>
<dbReference type="PANTHER" id="PTHR15549">
    <property type="entry name" value="PAIRED IMMUNOGLOBULIN-LIKE TYPE 2 RECEPTOR"/>
    <property type="match status" value="1"/>
</dbReference>
<comment type="subcellular location">
    <subcellularLocation>
        <location evidence="1">Membrane</location>
        <topology evidence="1">Single-pass membrane protein</topology>
    </subcellularLocation>
</comment>
<dbReference type="EMBL" id="VFLP01000058">
    <property type="protein sequence ID" value="TRX90208.1"/>
    <property type="molecule type" value="Genomic_DNA"/>
</dbReference>
<evidence type="ECO:0000313" key="8">
    <source>
        <dbReference type="Proteomes" id="UP000319160"/>
    </source>
</evidence>
<feature type="compositionally biased region" description="Low complexity" evidence="5">
    <location>
        <begin position="47"/>
        <end position="70"/>
    </location>
</feature>
<feature type="transmembrane region" description="Helical" evidence="6">
    <location>
        <begin position="87"/>
        <end position="109"/>
    </location>
</feature>
<proteinExistence type="predicted"/>
<name>A0A553HQH5_9PEZI</name>
<keyword evidence="8" id="KW-1185">Reference proteome</keyword>
<organism evidence="7 8">
    <name type="scientific">Xylaria flabelliformis</name>
    <dbReference type="NCBI Taxonomy" id="2512241"/>
    <lineage>
        <taxon>Eukaryota</taxon>
        <taxon>Fungi</taxon>
        <taxon>Dikarya</taxon>
        <taxon>Ascomycota</taxon>
        <taxon>Pezizomycotina</taxon>
        <taxon>Sordariomycetes</taxon>
        <taxon>Xylariomycetidae</taxon>
        <taxon>Xylariales</taxon>
        <taxon>Xylariaceae</taxon>
        <taxon>Xylaria</taxon>
    </lineage>
</organism>
<keyword evidence="3 6" id="KW-1133">Transmembrane helix</keyword>
<dbReference type="AlphaFoldDB" id="A0A553HQH5"/>
<feature type="compositionally biased region" description="Basic and acidic residues" evidence="5">
    <location>
        <begin position="167"/>
        <end position="176"/>
    </location>
</feature>
<evidence type="ECO:0000313" key="7">
    <source>
        <dbReference type="EMBL" id="TRX90208.1"/>
    </source>
</evidence>
<evidence type="ECO:0000256" key="5">
    <source>
        <dbReference type="SAM" id="MobiDB-lite"/>
    </source>
</evidence>
<sequence length="176" mass="18351">MFDNTGYFCCESGQVGYNLGNTDGCSRSGKALPANANPLAVVSQMFPSTSTSSTSTSSSSAPTLTASMSPFPTKSSDTTNTTTGGTIAGAVVGGVAGIAILASLVWFFIRKRKSTSVTGERQPGQEAPQAHESRYDGNQFKGYYAMPLESPSEIGGTPKAELPVPFDRTEGRSEMP</sequence>
<protein>
    <submittedName>
        <fullName evidence="7">Uncharacterized protein</fullName>
    </submittedName>
</protein>
<dbReference type="STRING" id="2512241.A0A553HQH5"/>
<evidence type="ECO:0000256" key="6">
    <source>
        <dbReference type="SAM" id="Phobius"/>
    </source>
</evidence>
<evidence type="ECO:0000256" key="4">
    <source>
        <dbReference type="ARBA" id="ARBA00023136"/>
    </source>
</evidence>
<keyword evidence="2 6" id="KW-0812">Transmembrane</keyword>
<gene>
    <name evidence="7" type="ORF">FHL15_008936</name>
</gene>
<dbReference type="Proteomes" id="UP000319160">
    <property type="component" value="Unassembled WGS sequence"/>
</dbReference>
<keyword evidence="4 6" id="KW-0472">Membrane</keyword>